<dbReference type="Gene3D" id="2.170.270.10">
    <property type="entry name" value="SET domain"/>
    <property type="match status" value="1"/>
</dbReference>
<dbReference type="InterPro" id="IPR002893">
    <property type="entry name" value="Znf_MYND"/>
</dbReference>
<comment type="subcellular location">
    <subcellularLocation>
        <location evidence="2">Cytoplasm</location>
    </subcellularLocation>
    <subcellularLocation>
        <location evidence="1">Nucleus</location>
    </subcellularLocation>
</comment>
<reference evidence="19" key="3">
    <citation type="submission" date="2025-09" db="UniProtKB">
        <authorList>
            <consortium name="Ensembl"/>
        </authorList>
    </citation>
    <scope>IDENTIFICATION</scope>
</reference>
<evidence type="ECO:0000256" key="15">
    <source>
        <dbReference type="PROSITE-ProRule" id="PRU00134"/>
    </source>
</evidence>
<dbReference type="PROSITE" id="PS01360">
    <property type="entry name" value="ZF_MYND_1"/>
    <property type="match status" value="1"/>
</dbReference>
<evidence type="ECO:0000259" key="18">
    <source>
        <dbReference type="PROSITE" id="PS50865"/>
    </source>
</evidence>
<feature type="domain" description="SET" evidence="17">
    <location>
        <begin position="194"/>
        <end position="536"/>
    </location>
</feature>
<evidence type="ECO:0000256" key="4">
    <source>
        <dbReference type="ARBA" id="ARBA00022603"/>
    </source>
</evidence>
<evidence type="ECO:0000259" key="17">
    <source>
        <dbReference type="PROSITE" id="PS50280"/>
    </source>
</evidence>
<reference evidence="19" key="1">
    <citation type="submission" date="2018-05" db="EMBL/GenBank/DDBJ databases">
        <authorList>
            <person name="Datahose"/>
        </authorList>
    </citation>
    <scope>NUCLEOTIDE SEQUENCE</scope>
</reference>
<dbReference type="InterPro" id="IPR001214">
    <property type="entry name" value="SET_dom"/>
</dbReference>
<dbReference type="InterPro" id="IPR044421">
    <property type="entry name" value="SMYD4_SET"/>
</dbReference>
<feature type="domain" description="MYND-type" evidence="18">
    <location>
        <begin position="259"/>
        <end position="298"/>
    </location>
</feature>
<dbReference type="STRING" id="8154.ENSACLP00000007647"/>
<keyword evidence="7" id="KW-0479">Metal-binding</keyword>
<dbReference type="GO" id="GO:0005634">
    <property type="term" value="C:nucleus"/>
    <property type="evidence" value="ECO:0007669"/>
    <property type="project" value="UniProtKB-SubCell"/>
</dbReference>
<keyword evidence="10" id="KW-0539">Nucleus</keyword>
<evidence type="ECO:0000256" key="7">
    <source>
        <dbReference type="ARBA" id="ARBA00022723"/>
    </source>
</evidence>
<dbReference type="PROSITE" id="PS50865">
    <property type="entry name" value="ZF_MYND_2"/>
    <property type="match status" value="1"/>
</dbReference>
<organism evidence="19 20">
    <name type="scientific">Astatotilapia calliptera</name>
    <name type="common">Eastern happy</name>
    <name type="synonym">Chromis callipterus</name>
    <dbReference type="NCBI Taxonomy" id="8154"/>
    <lineage>
        <taxon>Eukaryota</taxon>
        <taxon>Metazoa</taxon>
        <taxon>Chordata</taxon>
        <taxon>Craniata</taxon>
        <taxon>Vertebrata</taxon>
        <taxon>Euteleostomi</taxon>
        <taxon>Actinopterygii</taxon>
        <taxon>Neopterygii</taxon>
        <taxon>Teleostei</taxon>
        <taxon>Neoteleostei</taxon>
        <taxon>Acanthomorphata</taxon>
        <taxon>Ovalentaria</taxon>
        <taxon>Cichlomorphae</taxon>
        <taxon>Cichliformes</taxon>
        <taxon>Cichlidae</taxon>
        <taxon>African cichlids</taxon>
        <taxon>Pseudocrenilabrinae</taxon>
        <taxon>Haplochromini</taxon>
        <taxon>Astatotilapia</taxon>
    </lineage>
</organism>
<keyword evidence="8 15" id="KW-0863">Zinc-finger</keyword>
<gene>
    <name evidence="19" type="primary">SMYD4</name>
</gene>
<comment type="catalytic activity">
    <reaction evidence="11">
        <text>L-lysyl-[protein] + S-adenosyl-L-methionine = N(6)-methyl-L-lysyl-[protein] + S-adenosyl-L-homocysteine + H(+)</text>
        <dbReference type="Rhea" id="RHEA:51736"/>
        <dbReference type="Rhea" id="RHEA-COMP:9752"/>
        <dbReference type="Rhea" id="RHEA-COMP:13053"/>
        <dbReference type="ChEBI" id="CHEBI:15378"/>
        <dbReference type="ChEBI" id="CHEBI:29969"/>
        <dbReference type="ChEBI" id="CHEBI:57856"/>
        <dbReference type="ChEBI" id="CHEBI:59789"/>
        <dbReference type="ChEBI" id="CHEBI:61929"/>
    </reaction>
</comment>
<evidence type="ECO:0000256" key="14">
    <source>
        <dbReference type="ARBA" id="ARBA00093680"/>
    </source>
</evidence>
<keyword evidence="20" id="KW-1185">Reference proteome</keyword>
<proteinExistence type="predicted"/>
<dbReference type="SUPFAM" id="SSF144232">
    <property type="entry name" value="HIT/MYND zinc finger-like"/>
    <property type="match status" value="1"/>
</dbReference>
<dbReference type="Pfam" id="PF01753">
    <property type="entry name" value="zf-MYND"/>
    <property type="match status" value="1"/>
</dbReference>
<dbReference type="GO" id="GO:0008270">
    <property type="term" value="F:zinc ion binding"/>
    <property type="evidence" value="ECO:0007669"/>
    <property type="project" value="UniProtKB-KW"/>
</dbReference>
<dbReference type="GO" id="GO:0005737">
    <property type="term" value="C:cytoplasm"/>
    <property type="evidence" value="ECO:0007669"/>
    <property type="project" value="UniProtKB-SubCell"/>
</dbReference>
<dbReference type="PANTHER" id="PTHR46165:SF2">
    <property type="entry name" value="SET AND MYND DOMAIN-CONTAINING PROTEIN 4"/>
    <property type="match status" value="1"/>
</dbReference>
<reference evidence="19" key="2">
    <citation type="submission" date="2025-08" db="UniProtKB">
        <authorList>
            <consortium name="Ensembl"/>
        </authorList>
    </citation>
    <scope>IDENTIFICATION</scope>
</reference>
<dbReference type="GO" id="GO:0008168">
    <property type="term" value="F:methyltransferase activity"/>
    <property type="evidence" value="ECO:0007669"/>
    <property type="project" value="UniProtKB-KW"/>
</dbReference>
<accession>A0A3P8NS77</accession>
<evidence type="ECO:0000256" key="13">
    <source>
        <dbReference type="ARBA" id="ARBA00093635"/>
    </source>
</evidence>
<dbReference type="GO" id="GO:0042826">
    <property type="term" value="F:histone deacetylase binding"/>
    <property type="evidence" value="ECO:0007669"/>
    <property type="project" value="TreeGrafter"/>
</dbReference>
<dbReference type="InterPro" id="IPR052097">
    <property type="entry name" value="SET-MYND_domain_protein"/>
</dbReference>
<evidence type="ECO:0000256" key="5">
    <source>
        <dbReference type="ARBA" id="ARBA00022679"/>
    </source>
</evidence>
<dbReference type="OMA" id="FDCTCPA"/>
<evidence type="ECO:0000256" key="10">
    <source>
        <dbReference type="ARBA" id="ARBA00023242"/>
    </source>
</evidence>
<evidence type="ECO:0000256" key="1">
    <source>
        <dbReference type="ARBA" id="ARBA00004123"/>
    </source>
</evidence>
<dbReference type="Gene3D" id="1.10.220.160">
    <property type="match status" value="1"/>
</dbReference>
<evidence type="ECO:0000256" key="3">
    <source>
        <dbReference type="ARBA" id="ARBA00022490"/>
    </source>
</evidence>
<dbReference type="PROSITE" id="PS50280">
    <property type="entry name" value="SET"/>
    <property type="match status" value="1"/>
</dbReference>
<dbReference type="GeneTree" id="ENSGT00730000111079"/>
<dbReference type="PANTHER" id="PTHR46165">
    <property type="entry name" value="SET AND MYND DOMAIN-CONTAINING PROTEIN 4"/>
    <property type="match status" value="1"/>
</dbReference>
<protein>
    <recommendedName>
        <fullName evidence="13">Protein-lysine N-methyltransferase SMYD4</fullName>
    </recommendedName>
    <alternativeName>
        <fullName evidence="14">SET and MYND domain-containing protein 4</fullName>
    </alternativeName>
</protein>
<evidence type="ECO:0000256" key="16">
    <source>
        <dbReference type="SAM" id="MobiDB-lite"/>
    </source>
</evidence>
<dbReference type="Gene3D" id="1.25.40.10">
    <property type="entry name" value="Tetratricopeptide repeat domain"/>
    <property type="match status" value="2"/>
</dbReference>
<dbReference type="Gene3D" id="6.10.140.2220">
    <property type="match status" value="1"/>
</dbReference>
<dbReference type="GO" id="GO:0007507">
    <property type="term" value="P:heart development"/>
    <property type="evidence" value="ECO:0007669"/>
    <property type="project" value="TreeGrafter"/>
</dbReference>
<name>A0A3P8NS77_ASTCA</name>
<dbReference type="CDD" id="cd10536">
    <property type="entry name" value="SET_SMYD4"/>
    <property type="match status" value="1"/>
</dbReference>
<dbReference type="OrthoDB" id="62495at2759"/>
<dbReference type="GO" id="GO:0032259">
    <property type="term" value="P:methylation"/>
    <property type="evidence" value="ECO:0007669"/>
    <property type="project" value="UniProtKB-KW"/>
</dbReference>
<evidence type="ECO:0000313" key="20">
    <source>
        <dbReference type="Proteomes" id="UP000265100"/>
    </source>
</evidence>
<keyword evidence="3" id="KW-0963">Cytoplasm</keyword>
<evidence type="ECO:0000256" key="9">
    <source>
        <dbReference type="ARBA" id="ARBA00022833"/>
    </source>
</evidence>
<dbReference type="Proteomes" id="UP000265100">
    <property type="component" value="Chromosome 10"/>
</dbReference>
<dbReference type="SUPFAM" id="SSF82199">
    <property type="entry name" value="SET domain"/>
    <property type="match status" value="1"/>
</dbReference>
<keyword evidence="6" id="KW-0949">S-adenosyl-L-methionine</keyword>
<dbReference type="InterPro" id="IPR046341">
    <property type="entry name" value="SET_dom_sf"/>
</dbReference>
<dbReference type="AlphaFoldDB" id="A0A3P8NS77"/>
<evidence type="ECO:0000313" key="19">
    <source>
        <dbReference type="Ensembl" id="ENSACLP00000007647.2"/>
    </source>
</evidence>
<dbReference type="SUPFAM" id="SSF48452">
    <property type="entry name" value="TPR-like"/>
    <property type="match status" value="1"/>
</dbReference>
<evidence type="ECO:0000256" key="12">
    <source>
        <dbReference type="ARBA" id="ARBA00093423"/>
    </source>
</evidence>
<sequence length="801" mass="88736">MDLPCVQWQDHVAQKWRALEPKLKEQFTSLLEIDDVFRCGLSLVRQDDLDFLQQESAVYSVQKDAELAAKCRVRGNSSFKTKNYTAAALHYSKGICFAPSTSEQLSLCYANRSATLYHLQHYQECLDDIDRAVKNGYPSHLLHKLEDRRTLCFKHLSVHEKGREDDQNPASNDCKGSDTANSPSVGPLTVGICPQVVVDSTVEKGRHLVAVNRIAAGEVILTDRPYSCVLLPGMEEVKGKVGRYGREREVLFGVEDRRCHRCLTETLILVPCDRCSYSRYCSTGCQQEAWEEHHRWECALGADLMAMGVMSQLALRLALKAGLKNFLLAREPIRDKHKECFNNHSSDPSTSSYGGSYLNVYNLLHHLNHHSPALRFMCAVTAATLYLKLSKAGPPPVSWSHTPQGPNKEGGDADWNAEQWMLGSAVLQHILQLRCNAQAIVVLQDTGATNSPVQSNREIRIATAVFPTLSLLNHSCCPNTSLVFSTGGIIEPSGSALSADFSGGEAEWRHKVQGVTVTVRAAKLITPGQEILHCYGPHSSRMVTQERRCLLQEQYYFLCQCEACSQQQQDVEEPRQQEPGAEGRDLGLLCIKCKGSLKKRSEDREAGFVCSRSSCSHCMSLSDVNNSLQEIRVNLEKAVELMETDRPGEALRLLKKTLCQSGLILAETHPLQGELADATARAYASLGDWNSAASHLERSAVAIASQFGKESVELGRQLFKLAQLHFNGGSRGAALSVIPKVRRLLCLHCGPHCHELQELKAMEDCLQGTYCSALPYGGIHATDPWAVSDFPLFLIFRSLVS</sequence>
<evidence type="ECO:0000256" key="2">
    <source>
        <dbReference type="ARBA" id="ARBA00004496"/>
    </source>
</evidence>
<dbReference type="Bgee" id="ENSACLG00000005195">
    <property type="expression patterns" value="Expressed in testis and 5 other cell types or tissues"/>
</dbReference>
<comment type="function">
    <text evidence="12">Protein-lysine N-methyltransferase. Monomethylates PRMT5, modulating its transcriptional activity. May also act as a histone methyltransferase. Plays a critical role in cardiac development. Acts as a key epigenetic regulator of gene expression during cardiac development via its dual activities as a methyltransferase and negative regulator of HDAC1.</text>
</comment>
<keyword evidence="4" id="KW-0489">Methyltransferase</keyword>
<dbReference type="Ensembl" id="ENSACLT00000007819.2">
    <property type="protein sequence ID" value="ENSACLP00000007647.2"/>
    <property type="gene ID" value="ENSACLG00000005195.2"/>
</dbReference>
<keyword evidence="9" id="KW-0862">Zinc</keyword>
<keyword evidence="5" id="KW-0808">Transferase</keyword>
<evidence type="ECO:0000256" key="6">
    <source>
        <dbReference type="ARBA" id="ARBA00022691"/>
    </source>
</evidence>
<dbReference type="InterPro" id="IPR011990">
    <property type="entry name" value="TPR-like_helical_dom_sf"/>
</dbReference>
<feature type="region of interest" description="Disordered" evidence="16">
    <location>
        <begin position="162"/>
        <end position="181"/>
    </location>
</feature>
<evidence type="ECO:0000256" key="11">
    <source>
        <dbReference type="ARBA" id="ARBA00048985"/>
    </source>
</evidence>
<evidence type="ECO:0000256" key="8">
    <source>
        <dbReference type="ARBA" id="ARBA00022771"/>
    </source>
</evidence>